<gene>
    <name evidence="6" type="ORF">V5J35_001812</name>
</gene>
<protein>
    <submittedName>
        <fullName evidence="6">Xylan 1,4-beta-xylosidase</fullName>
        <ecNumber evidence="6">3.2.1.37</ecNumber>
    </submittedName>
</protein>
<dbReference type="Gene3D" id="2.115.10.20">
    <property type="entry name" value="Glycosyl hydrolase domain, family 43"/>
    <property type="match status" value="1"/>
</dbReference>
<dbReference type="Proteomes" id="UP001549366">
    <property type="component" value="Unassembled WGS sequence"/>
</dbReference>
<reference evidence="6 7" key="1">
    <citation type="submission" date="2024-06" db="EMBL/GenBank/DDBJ databases">
        <title>Genomic Encyclopedia of Type Strains, Phase V (KMG-V): Genome sequencing to study the core and pangenomes of soil and plant-associated prokaryotes.</title>
        <authorList>
            <person name="Whitman W."/>
        </authorList>
    </citation>
    <scope>NUCLEOTIDE SEQUENCE [LARGE SCALE GENOMIC DNA]</scope>
    <source>
        <strain evidence="6 7">NE40</strain>
    </source>
</reference>
<dbReference type="GO" id="GO:0009044">
    <property type="term" value="F:xylan 1,4-beta-xylosidase activity"/>
    <property type="evidence" value="ECO:0007669"/>
    <property type="project" value="UniProtKB-EC"/>
</dbReference>
<dbReference type="SUPFAM" id="SSF49899">
    <property type="entry name" value="Concanavalin A-like lectins/glucanases"/>
    <property type="match status" value="1"/>
</dbReference>
<keyword evidence="2 4" id="KW-0378">Hydrolase</keyword>
<evidence type="ECO:0000256" key="1">
    <source>
        <dbReference type="ARBA" id="ARBA00009865"/>
    </source>
</evidence>
<name>A0ABV2SFU9_9GAMM</name>
<dbReference type="SUPFAM" id="SSF75005">
    <property type="entry name" value="Arabinanase/levansucrase/invertase"/>
    <property type="match status" value="1"/>
</dbReference>
<comment type="caution">
    <text evidence="6">The sequence shown here is derived from an EMBL/GenBank/DDBJ whole genome shotgun (WGS) entry which is preliminary data.</text>
</comment>
<dbReference type="InterPro" id="IPR023296">
    <property type="entry name" value="Glyco_hydro_beta-prop_sf"/>
</dbReference>
<dbReference type="CDD" id="cd18617">
    <property type="entry name" value="GH43_XynB-like"/>
    <property type="match status" value="1"/>
</dbReference>
<evidence type="ECO:0000259" key="5">
    <source>
        <dbReference type="Pfam" id="PF17851"/>
    </source>
</evidence>
<dbReference type="Pfam" id="PF17851">
    <property type="entry name" value="GH43_C2"/>
    <property type="match status" value="1"/>
</dbReference>
<evidence type="ECO:0000313" key="7">
    <source>
        <dbReference type="Proteomes" id="UP001549366"/>
    </source>
</evidence>
<dbReference type="EMBL" id="JBEWTB010000002">
    <property type="protein sequence ID" value="MET4756620.1"/>
    <property type="molecule type" value="Genomic_DNA"/>
</dbReference>
<dbReference type="PANTHER" id="PTHR42812:SF12">
    <property type="entry name" value="BETA-XYLOSIDASE-RELATED"/>
    <property type="match status" value="1"/>
</dbReference>
<comment type="similarity">
    <text evidence="1 4">Belongs to the glycosyl hydrolase 43 family.</text>
</comment>
<dbReference type="EC" id="3.2.1.37" evidence="6"/>
<dbReference type="InterPro" id="IPR051795">
    <property type="entry name" value="Glycosyl_Hydrlase_43"/>
</dbReference>
<dbReference type="Pfam" id="PF04616">
    <property type="entry name" value="Glyco_hydro_43"/>
    <property type="match status" value="1"/>
</dbReference>
<evidence type="ECO:0000256" key="2">
    <source>
        <dbReference type="ARBA" id="ARBA00022801"/>
    </source>
</evidence>
<proteinExistence type="inferred from homology"/>
<evidence type="ECO:0000256" key="4">
    <source>
        <dbReference type="RuleBase" id="RU361187"/>
    </source>
</evidence>
<accession>A0ABV2SFU9</accession>
<evidence type="ECO:0000256" key="3">
    <source>
        <dbReference type="ARBA" id="ARBA00023295"/>
    </source>
</evidence>
<dbReference type="InterPro" id="IPR013320">
    <property type="entry name" value="ConA-like_dom_sf"/>
</dbReference>
<dbReference type="InterPro" id="IPR041542">
    <property type="entry name" value="GH43_C2"/>
</dbReference>
<keyword evidence="3 4" id="KW-0326">Glycosidase</keyword>
<dbReference type="Gene3D" id="2.60.120.200">
    <property type="match status" value="1"/>
</dbReference>
<evidence type="ECO:0000313" key="6">
    <source>
        <dbReference type="EMBL" id="MET4756620.1"/>
    </source>
</evidence>
<keyword evidence="7" id="KW-1185">Reference proteome</keyword>
<organism evidence="6 7">
    <name type="scientific">Endozoicomonas lisbonensis</name>
    <dbReference type="NCBI Taxonomy" id="3120522"/>
    <lineage>
        <taxon>Bacteria</taxon>
        <taxon>Pseudomonadati</taxon>
        <taxon>Pseudomonadota</taxon>
        <taxon>Gammaproteobacteria</taxon>
        <taxon>Oceanospirillales</taxon>
        <taxon>Endozoicomonadaceae</taxon>
        <taxon>Endozoicomonas</taxon>
    </lineage>
</organism>
<dbReference type="PANTHER" id="PTHR42812">
    <property type="entry name" value="BETA-XYLOSIDASE"/>
    <property type="match status" value="1"/>
</dbReference>
<sequence>MTSFTNPILQGAYPDPSICRVGDDFYMVNSSFEMFPGLPIHHSRDLVNWELIGHGLHRREQCIDTICLSDVESDGGIHAPTMRYHKGLFYIITTNVYAPRNCPADFNPCRNFIITAKNPAGPWSDPQVIEDAPGIDPDIFFDDDGKVWYVGTHTPEDQAYPGQGEIWLQELDLKTFSLKGERHFLWRGTGGDWVEGPHLYKYNGRYYLMTAEGGTGFNHAVTVASSSTITGPYISNPKNPVLTSRHLGLDYWVNSTGHGDLVQLSDGRWYMVCLGIRNDIEGRSNMGRETHLVPVKWEADHFGIDENQSDILWPVCAPGTGRVEHNDELPFSNHPTTENNSFVDNFSCAELRRDWTYRRIPEVDTVEVLPGQKRLRIRSGKSVEERVAASLAGFRQKHSYFTFQVNLHLPETFEHSKSGIGLIQKDDHHLLMSVMKKGGTLELEVALNGEKLAVSEVPVEARDLRLMITCDRNGYHFSYAMLKESNREQVDVIKNIPVNTLLSRYYTGALCCLHSFLMSEPAIEHVDFSNVRFETLSV</sequence>
<dbReference type="RefSeq" id="WP_354010948.1">
    <property type="nucleotide sequence ID" value="NZ_JBEWTA010000001.1"/>
</dbReference>
<feature type="domain" description="Beta-xylosidase C-terminal Concanavalin A-like" evidence="5">
    <location>
        <begin position="344"/>
        <end position="534"/>
    </location>
</feature>
<dbReference type="InterPro" id="IPR006710">
    <property type="entry name" value="Glyco_hydro_43"/>
</dbReference>